<organism evidence="1 2">
    <name type="scientific">Haematococcus lacustris</name>
    <name type="common">Green alga</name>
    <name type="synonym">Haematococcus pluvialis</name>
    <dbReference type="NCBI Taxonomy" id="44745"/>
    <lineage>
        <taxon>Eukaryota</taxon>
        <taxon>Viridiplantae</taxon>
        <taxon>Chlorophyta</taxon>
        <taxon>core chlorophytes</taxon>
        <taxon>Chlorophyceae</taxon>
        <taxon>CS clade</taxon>
        <taxon>Chlamydomonadales</taxon>
        <taxon>Haematococcaceae</taxon>
        <taxon>Haematococcus</taxon>
    </lineage>
</organism>
<proteinExistence type="predicted"/>
<dbReference type="EMBL" id="BLLF01000369">
    <property type="protein sequence ID" value="GFH11043.1"/>
    <property type="molecule type" value="Genomic_DNA"/>
</dbReference>
<dbReference type="AlphaFoldDB" id="A0A699YLQ1"/>
<feature type="non-terminal residue" evidence="1">
    <location>
        <position position="1"/>
    </location>
</feature>
<keyword evidence="2" id="KW-1185">Reference proteome</keyword>
<dbReference type="GO" id="GO:0000136">
    <property type="term" value="C:mannan polymerase complex"/>
    <property type="evidence" value="ECO:0007669"/>
    <property type="project" value="TreeGrafter"/>
</dbReference>
<dbReference type="Gene3D" id="3.90.550.20">
    <property type="match status" value="1"/>
</dbReference>
<protein>
    <submittedName>
        <fullName evidence="1">Uncharacterized protein</fullName>
    </submittedName>
</protein>
<name>A0A699YLQ1_HAELA</name>
<feature type="non-terminal residue" evidence="1">
    <location>
        <position position="105"/>
    </location>
</feature>
<dbReference type="InterPro" id="IPR039367">
    <property type="entry name" value="Och1-like"/>
</dbReference>
<sequence length="105" mass="11480">MLTFGGVYADIDTRCLQPIESWADGAANVSLIVGIEVDAANIPDWSKHWGRQLQISQWAFAAAPQHPVMASTVYKIMRLLSRRVVEEVGLAEVTHVTGPSVFTDA</sequence>
<gene>
    <name evidence="1" type="ORF">HaLaN_06472</name>
</gene>
<dbReference type="GO" id="GO:0006487">
    <property type="term" value="P:protein N-linked glycosylation"/>
    <property type="evidence" value="ECO:0007669"/>
    <property type="project" value="TreeGrafter"/>
</dbReference>
<dbReference type="PANTHER" id="PTHR31834">
    <property type="entry name" value="INITIATION-SPECIFIC ALPHA-1,6-MANNOSYLTRANSFERASE"/>
    <property type="match status" value="1"/>
</dbReference>
<reference evidence="1 2" key="1">
    <citation type="submission" date="2020-02" db="EMBL/GenBank/DDBJ databases">
        <title>Draft genome sequence of Haematococcus lacustris strain NIES-144.</title>
        <authorList>
            <person name="Morimoto D."/>
            <person name="Nakagawa S."/>
            <person name="Yoshida T."/>
            <person name="Sawayama S."/>
        </authorList>
    </citation>
    <scope>NUCLEOTIDE SEQUENCE [LARGE SCALE GENOMIC DNA]</scope>
    <source>
        <strain evidence="1 2">NIES-144</strain>
    </source>
</reference>
<dbReference type="Proteomes" id="UP000485058">
    <property type="component" value="Unassembled WGS sequence"/>
</dbReference>
<dbReference type="InterPro" id="IPR029044">
    <property type="entry name" value="Nucleotide-diphossugar_trans"/>
</dbReference>
<dbReference type="PANTHER" id="PTHR31834:SF1">
    <property type="entry name" value="INITIATION-SPECIFIC ALPHA-1,6-MANNOSYLTRANSFERASE"/>
    <property type="match status" value="1"/>
</dbReference>
<dbReference type="GO" id="GO:0000009">
    <property type="term" value="F:alpha-1,6-mannosyltransferase activity"/>
    <property type="evidence" value="ECO:0007669"/>
    <property type="project" value="InterPro"/>
</dbReference>
<evidence type="ECO:0000313" key="2">
    <source>
        <dbReference type="Proteomes" id="UP000485058"/>
    </source>
</evidence>
<accession>A0A699YLQ1</accession>
<dbReference type="SUPFAM" id="SSF53448">
    <property type="entry name" value="Nucleotide-diphospho-sugar transferases"/>
    <property type="match status" value="1"/>
</dbReference>
<evidence type="ECO:0000313" key="1">
    <source>
        <dbReference type="EMBL" id="GFH11043.1"/>
    </source>
</evidence>
<comment type="caution">
    <text evidence="1">The sequence shown here is derived from an EMBL/GenBank/DDBJ whole genome shotgun (WGS) entry which is preliminary data.</text>
</comment>